<dbReference type="Gene3D" id="3.40.50.720">
    <property type="entry name" value="NAD(P)-binding Rossmann-like Domain"/>
    <property type="match status" value="1"/>
</dbReference>
<dbReference type="PANTHER" id="PTHR30388:SF4">
    <property type="entry name" value="MOLYBDENUM COFACTOR INSERTION CHAPERONE PAOD"/>
    <property type="match status" value="1"/>
</dbReference>
<keyword evidence="5" id="KW-1185">Reference proteome</keyword>
<feature type="compositionally biased region" description="Polar residues" evidence="1">
    <location>
        <begin position="368"/>
        <end position="380"/>
    </location>
</feature>
<dbReference type="Pfam" id="PF13478">
    <property type="entry name" value="XdhC_C"/>
    <property type="match status" value="1"/>
</dbReference>
<dbReference type="PANTHER" id="PTHR30388">
    <property type="entry name" value="ALDEHYDE OXIDOREDUCTASE MOLYBDENUM COFACTOR ASSEMBLY PROTEIN"/>
    <property type="match status" value="1"/>
</dbReference>
<dbReference type="InterPro" id="IPR027051">
    <property type="entry name" value="XdhC_Rossmann_dom"/>
</dbReference>
<dbReference type="InterPro" id="IPR052698">
    <property type="entry name" value="MoCofactor_Util/Proc"/>
</dbReference>
<sequence length="404" mass="42400">MLNLHSGLDTAMVATGNSFAVATIVGTTGSTPHPIGTSMLIHADGSTTSSLSGGCVEGAVHAAALEALEDGRERREHYGYSPTDAFAVGLTCGGEIDVHIAPFAPDSSMHEVLDLLATFHATDPVALIRRIDIGSTGSVLVPNPAQLGLHDLAELLAPVVGQNASSLAATLSFQLVAGGRTGIVGLEGEGASCAETPIELLVESRLSPPRMIVFGANTFAEELLKLAPMLGYQSTLCDPRAAFTLQPRFNTADEISTVWPHEYLAAEIAAGRIDSRTVLCILTHDPKFEIPLLTLALRQPVAYIGAMGSRSSHEARMLALRGERVSEQELARLHSPIGLDLQAGTAAEVAISIAAEIIASRSEHATMSPLNTRSGSIHSRPQSRSRAKPAAAGQTMTQEDPAWT</sequence>
<dbReference type="Pfam" id="PF02625">
    <property type="entry name" value="XdhC_CoxI"/>
    <property type="match status" value="1"/>
</dbReference>
<name>A0ABS4XIX9_9MICC</name>
<gene>
    <name evidence="4" type="ORF">JOF47_003135</name>
</gene>
<evidence type="ECO:0000259" key="3">
    <source>
        <dbReference type="Pfam" id="PF13478"/>
    </source>
</evidence>
<proteinExistence type="predicted"/>
<protein>
    <submittedName>
        <fullName evidence="4">Xanthine dehydrogenase accessory factor</fullName>
    </submittedName>
</protein>
<comment type="caution">
    <text evidence="4">The sequence shown here is derived from an EMBL/GenBank/DDBJ whole genome shotgun (WGS) entry which is preliminary data.</text>
</comment>
<reference evidence="4 5" key="1">
    <citation type="submission" date="2021-03" db="EMBL/GenBank/DDBJ databases">
        <title>Sequencing the genomes of 1000 actinobacteria strains.</title>
        <authorList>
            <person name="Klenk H.-P."/>
        </authorList>
    </citation>
    <scope>NUCLEOTIDE SEQUENCE [LARGE SCALE GENOMIC DNA]</scope>
    <source>
        <strain evidence="4 5">DSM 15797</strain>
    </source>
</reference>
<dbReference type="InterPro" id="IPR003777">
    <property type="entry name" value="XdhC_CoxI"/>
</dbReference>
<feature type="domain" description="XdhC- CoxI" evidence="2">
    <location>
        <begin position="13"/>
        <end position="79"/>
    </location>
</feature>
<feature type="region of interest" description="Disordered" evidence="1">
    <location>
        <begin position="365"/>
        <end position="404"/>
    </location>
</feature>
<dbReference type="RefSeq" id="WP_209999997.1">
    <property type="nucleotide sequence ID" value="NZ_BAAAJY010000001.1"/>
</dbReference>
<evidence type="ECO:0000313" key="4">
    <source>
        <dbReference type="EMBL" id="MBP2387624.1"/>
    </source>
</evidence>
<accession>A0ABS4XIX9</accession>
<dbReference type="EMBL" id="JAGIOF010000001">
    <property type="protein sequence ID" value="MBP2387624.1"/>
    <property type="molecule type" value="Genomic_DNA"/>
</dbReference>
<organism evidence="4 5">
    <name type="scientific">Paeniglutamicibacter kerguelensis</name>
    <dbReference type="NCBI Taxonomy" id="254788"/>
    <lineage>
        <taxon>Bacteria</taxon>
        <taxon>Bacillati</taxon>
        <taxon>Actinomycetota</taxon>
        <taxon>Actinomycetes</taxon>
        <taxon>Micrococcales</taxon>
        <taxon>Micrococcaceae</taxon>
        <taxon>Paeniglutamicibacter</taxon>
    </lineage>
</organism>
<evidence type="ECO:0000259" key="2">
    <source>
        <dbReference type="Pfam" id="PF02625"/>
    </source>
</evidence>
<evidence type="ECO:0000313" key="5">
    <source>
        <dbReference type="Proteomes" id="UP001296993"/>
    </source>
</evidence>
<feature type="domain" description="XdhC Rossmann" evidence="3">
    <location>
        <begin position="211"/>
        <end position="357"/>
    </location>
</feature>
<dbReference type="Proteomes" id="UP001296993">
    <property type="component" value="Unassembled WGS sequence"/>
</dbReference>
<evidence type="ECO:0000256" key="1">
    <source>
        <dbReference type="SAM" id="MobiDB-lite"/>
    </source>
</evidence>